<name>A0A409VS71_9AGAR</name>
<dbReference type="AlphaFoldDB" id="A0A409VS71"/>
<keyword evidence="2" id="KW-0175">Coiled coil</keyword>
<evidence type="ECO:0000313" key="6">
    <source>
        <dbReference type="Proteomes" id="UP000284706"/>
    </source>
</evidence>
<dbReference type="InParanoid" id="A0A409VS71"/>
<dbReference type="Gene3D" id="3.30.40.10">
    <property type="entry name" value="Zinc/RING finger domain, C3HC4 (zinc finger)"/>
    <property type="match status" value="1"/>
</dbReference>
<dbReference type="PROSITE" id="PS50089">
    <property type="entry name" value="ZF_RING_2"/>
    <property type="match status" value="1"/>
</dbReference>
<evidence type="ECO:0000259" key="4">
    <source>
        <dbReference type="PROSITE" id="PS50089"/>
    </source>
</evidence>
<feature type="region of interest" description="Disordered" evidence="3">
    <location>
        <begin position="397"/>
        <end position="464"/>
    </location>
</feature>
<feature type="compositionally biased region" description="Acidic residues" evidence="3">
    <location>
        <begin position="435"/>
        <end position="457"/>
    </location>
</feature>
<feature type="compositionally biased region" description="Acidic residues" evidence="3">
    <location>
        <begin position="590"/>
        <end position="616"/>
    </location>
</feature>
<keyword evidence="1" id="KW-0862">Zinc</keyword>
<dbReference type="OrthoDB" id="6105938at2759"/>
<dbReference type="STRING" id="231916.A0A409VS71"/>
<organism evidence="5 6">
    <name type="scientific">Gymnopilus dilepis</name>
    <dbReference type="NCBI Taxonomy" id="231916"/>
    <lineage>
        <taxon>Eukaryota</taxon>
        <taxon>Fungi</taxon>
        <taxon>Dikarya</taxon>
        <taxon>Basidiomycota</taxon>
        <taxon>Agaricomycotina</taxon>
        <taxon>Agaricomycetes</taxon>
        <taxon>Agaricomycetidae</taxon>
        <taxon>Agaricales</taxon>
        <taxon>Agaricineae</taxon>
        <taxon>Hymenogastraceae</taxon>
        <taxon>Gymnopilus</taxon>
    </lineage>
</organism>
<feature type="compositionally biased region" description="Acidic residues" evidence="3">
    <location>
        <begin position="548"/>
        <end position="565"/>
    </location>
</feature>
<keyword evidence="6" id="KW-1185">Reference proteome</keyword>
<dbReference type="SMART" id="SM00184">
    <property type="entry name" value="RING"/>
    <property type="match status" value="1"/>
</dbReference>
<reference evidence="5 6" key="1">
    <citation type="journal article" date="2018" name="Evol. Lett.">
        <title>Horizontal gene cluster transfer increased hallucinogenic mushroom diversity.</title>
        <authorList>
            <person name="Reynolds H.T."/>
            <person name="Vijayakumar V."/>
            <person name="Gluck-Thaler E."/>
            <person name="Korotkin H.B."/>
            <person name="Matheny P.B."/>
            <person name="Slot J.C."/>
        </authorList>
    </citation>
    <scope>NUCLEOTIDE SEQUENCE [LARGE SCALE GENOMIC DNA]</scope>
    <source>
        <strain evidence="5 6">SRW20</strain>
    </source>
</reference>
<keyword evidence="1" id="KW-0863">Zinc-finger</keyword>
<protein>
    <recommendedName>
        <fullName evidence="4">RING-type domain-containing protein</fullName>
    </recommendedName>
</protein>
<feature type="compositionally biased region" description="Basic residues" evidence="3">
    <location>
        <begin position="58"/>
        <end position="71"/>
    </location>
</feature>
<evidence type="ECO:0000256" key="2">
    <source>
        <dbReference type="SAM" id="Coils"/>
    </source>
</evidence>
<dbReference type="GO" id="GO:0008270">
    <property type="term" value="F:zinc ion binding"/>
    <property type="evidence" value="ECO:0007669"/>
    <property type="project" value="UniProtKB-KW"/>
</dbReference>
<proteinExistence type="predicted"/>
<feature type="domain" description="RING-type" evidence="4">
    <location>
        <begin position="203"/>
        <end position="277"/>
    </location>
</feature>
<feature type="compositionally biased region" description="Acidic residues" evidence="3">
    <location>
        <begin position="400"/>
        <end position="414"/>
    </location>
</feature>
<dbReference type="Proteomes" id="UP000284706">
    <property type="component" value="Unassembled WGS sequence"/>
</dbReference>
<evidence type="ECO:0000256" key="3">
    <source>
        <dbReference type="SAM" id="MobiDB-lite"/>
    </source>
</evidence>
<evidence type="ECO:0000313" key="5">
    <source>
        <dbReference type="EMBL" id="PPQ69077.1"/>
    </source>
</evidence>
<feature type="compositionally biased region" description="Polar residues" evidence="3">
    <location>
        <begin position="91"/>
        <end position="101"/>
    </location>
</feature>
<comment type="caution">
    <text evidence="5">The sequence shown here is derived from an EMBL/GenBank/DDBJ whole genome shotgun (WGS) entry which is preliminary data.</text>
</comment>
<gene>
    <name evidence="5" type="ORF">CVT26_003552</name>
</gene>
<dbReference type="InterPro" id="IPR047126">
    <property type="entry name" value="RNF141-like"/>
</dbReference>
<dbReference type="Pfam" id="PF13923">
    <property type="entry name" value="zf-C3HC4_2"/>
    <property type="match status" value="1"/>
</dbReference>
<feature type="compositionally biased region" description="Basic and acidic residues" evidence="3">
    <location>
        <begin position="32"/>
        <end position="48"/>
    </location>
</feature>
<dbReference type="EMBL" id="NHYE01005581">
    <property type="protein sequence ID" value="PPQ69077.1"/>
    <property type="molecule type" value="Genomic_DNA"/>
</dbReference>
<evidence type="ECO:0000256" key="1">
    <source>
        <dbReference type="PROSITE-ProRule" id="PRU00175"/>
    </source>
</evidence>
<feature type="region of interest" description="Disordered" evidence="3">
    <location>
        <begin position="490"/>
        <end position="637"/>
    </location>
</feature>
<dbReference type="InterPro" id="IPR001841">
    <property type="entry name" value="Znf_RING"/>
</dbReference>
<dbReference type="SUPFAM" id="SSF57850">
    <property type="entry name" value="RING/U-box"/>
    <property type="match status" value="1"/>
</dbReference>
<sequence>MPVSTRQPTPGPSSAVLLSANVKKRSGSEAQDDARTAKKIKVEDDAAKSHITSVNGKDKKKKNRRKKKRRSSVVVPVIQSHRREDSRSKSRSVPPSTNAINTVLHGFVPTGAPDNDEDMESVLSASDKGKGRASPAQRSTTLPSDSPPPIDMGAGSSVITPLQVDSAAQEAEITRLKEQLATQKKLLERHQTHFTNHQQTLTCQICLDLMHRPYALAPCGHTTCYPCLVRWFTAPQNPEMGGNAAPDDTQSIDALLNSAQARNGTFMRRRKKCPVCRAVVIDRPVEMWAIKSMVAALVRSGLGDLPVPVEAPAPEEGANTDPWRNVFRKSGAGHRFGGVFEALFGQPAEPPQQAEGDREQMGWYDAEDGGIYRCITCYHEIWDGVCSACRRRYPGHGGGEDDGDDDEDDDEDGEVPIWGPVPIGGQFWPGPGMFDDSEDDLEEDDMGDDDDGDEDDDGLPHLHLHPRYLPALPFAGLPQYAQAMQGHIEEVDDDDEEDEEENSEYEGSFIDDENGEFGYDDDDGEEVEVLDRLLLSMPRNNRRRQALFDDDGDQDHEDEDEDEDPPILARRLGRATRMGSGVRNNLFAETDSESEGSIEVVEDGQEDEEGDEDEDEGHNSSPPPRRHHQRRMFLEDD</sequence>
<dbReference type="InterPro" id="IPR013083">
    <property type="entry name" value="Znf_RING/FYVE/PHD"/>
</dbReference>
<keyword evidence="1" id="KW-0479">Metal-binding</keyword>
<accession>A0A409VS71</accession>
<feature type="compositionally biased region" description="Acidic residues" evidence="3">
    <location>
        <begin position="490"/>
        <end position="528"/>
    </location>
</feature>
<feature type="coiled-coil region" evidence="2">
    <location>
        <begin position="166"/>
        <end position="193"/>
    </location>
</feature>
<feature type="region of interest" description="Disordered" evidence="3">
    <location>
        <begin position="20"/>
        <end position="157"/>
    </location>
</feature>
<dbReference type="PANTHER" id="PTHR12109">
    <property type="entry name" value="RING FINGER PROTEIN 141-RELATED"/>
    <property type="match status" value="1"/>
</dbReference>